<evidence type="ECO:0000313" key="2">
    <source>
        <dbReference type="Proteomes" id="UP000054837"/>
    </source>
</evidence>
<dbReference type="Proteomes" id="UP000054837">
    <property type="component" value="Unassembled WGS sequence"/>
</dbReference>
<accession>A0A0W8I4Q9</accession>
<reference evidence="1 2" key="1">
    <citation type="submission" date="2015-12" db="EMBL/GenBank/DDBJ databases">
        <title>Serinicoccus chungangenesis strain CD08_5 genome sequencing and assembly.</title>
        <authorList>
            <person name="Chander A.M."/>
            <person name="Kaur G."/>
            <person name="Nair G.R."/>
            <person name="Dhawan D.K."/>
            <person name="Kochhar R.K."/>
            <person name="Mayilraj S."/>
            <person name="Bhadada S.K."/>
        </authorList>
    </citation>
    <scope>NUCLEOTIDE SEQUENCE [LARGE SCALE GENOMIC DNA]</scope>
    <source>
        <strain evidence="1 2">CD08_5</strain>
    </source>
</reference>
<comment type="caution">
    <text evidence="1">The sequence shown here is derived from an EMBL/GenBank/DDBJ whole genome shotgun (WGS) entry which is preliminary data.</text>
</comment>
<dbReference type="AlphaFoldDB" id="A0A0W8I4Q9"/>
<evidence type="ECO:0000313" key="1">
    <source>
        <dbReference type="EMBL" id="KUG53245.1"/>
    </source>
</evidence>
<protein>
    <submittedName>
        <fullName evidence="1">Uncharacterized protein</fullName>
    </submittedName>
</protein>
<organism evidence="1 2">
    <name type="scientific">Serinicoccus chungangensis</name>
    <dbReference type="NCBI Taxonomy" id="767452"/>
    <lineage>
        <taxon>Bacteria</taxon>
        <taxon>Bacillati</taxon>
        <taxon>Actinomycetota</taxon>
        <taxon>Actinomycetes</taxon>
        <taxon>Micrococcales</taxon>
        <taxon>Ornithinimicrobiaceae</taxon>
        <taxon>Serinicoccus</taxon>
    </lineage>
</organism>
<sequence>MLRKVGFQSSQVDTEGGKEISGYIAFLLARTESQRIGDQGRHGKPLRGLPTSCRFAGCRA</sequence>
<name>A0A0W8I4Q9_9MICO</name>
<dbReference type="EMBL" id="LQBL01000028">
    <property type="protein sequence ID" value="KUG53245.1"/>
    <property type="molecule type" value="Genomic_DNA"/>
</dbReference>
<keyword evidence="2" id="KW-1185">Reference proteome</keyword>
<proteinExistence type="predicted"/>
<gene>
    <name evidence="1" type="ORF">AVL62_00010</name>
</gene>